<dbReference type="AlphaFoldDB" id="A0A1H4ABC7"/>
<dbReference type="RefSeq" id="WP_091398801.1">
    <property type="nucleotide sequence ID" value="NZ_FNQY01000014.1"/>
</dbReference>
<sequence length="128" mass="14508">MQTFLPVSRRLPVVDIQGVEFYIDAARERLWQVKRPGNQIPFGVIQACKSGFRFLYHKKKCCYPLSKLNVLRHLSSYAWVNLPALMELDPVGLALRYGIPLEALIPAEGWQAPRKVFASLSPVTALKV</sequence>
<evidence type="ECO:0000313" key="1">
    <source>
        <dbReference type="EMBL" id="SEA33068.1"/>
    </source>
</evidence>
<reference evidence="1 2" key="1">
    <citation type="submission" date="2016-10" db="EMBL/GenBank/DDBJ databases">
        <authorList>
            <person name="de Groot N.N."/>
        </authorList>
    </citation>
    <scope>NUCLEOTIDE SEQUENCE [LARGE SCALE GENOMIC DNA]</scope>
    <source>
        <strain evidence="1 2">Vu-144</strain>
    </source>
</reference>
<proteinExistence type="predicted"/>
<dbReference type="OrthoDB" id="771660at2"/>
<dbReference type="STRING" id="551991.SAMN05192529_1147"/>
<gene>
    <name evidence="1" type="ORF">SAMN05192529_1147</name>
</gene>
<accession>A0A1H4ABC7</accession>
<evidence type="ECO:0000313" key="2">
    <source>
        <dbReference type="Proteomes" id="UP000199041"/>
    </source>
</evidence>
<name>A0A1H4ABC7_9BACT</name>
<dbReference type="EMBL" id="FNQY01000014">
    <property type="protein sequence ID" value="SEA33068.1"/>
    <property type="molecule type" value="Genomic_DNA"/>
</dbReference>
<dbReference type="Proteomes" id="UP000199041">
    <property type="component" value="Unassembled WGS sequence"/>
</dbReference>
<protein>
    <submittedName>
        <fullName evidence="1">Uncharacterized protein</fullName>
    </submittedName>
</protein>
<keyword evidence="2" id="KW-1185">Reference proteome</keyword>
<organism evidence="1 2">
    <name type="scientific">Arachidicoccus rhizosphaerae</name>
    <dbReference type="NCBI Taxonomy" id="551991"/>
    <lineage>
        <taxon>Bacteria</taxon>
        <taxon>Pseudomonadati</taxon>
        <taxon>Bacteroidota</taxon>
        <taxon>Chitinophagia</taxon>
        <taxon>Chitinophagales</taxon>
        <taxon>Chitinophagaceae</taxon>
        <taxon>Arachidicoccus</taxon>
    </lineage>
</organism>